<dbReference type="InterPro" id="IPR009057">
    <property type="entry name" value="Homeodomain-like_sf"/>
</dbReference>
<evidence type="ECO:0000256" key="6">
    <source>
        <dbReference type="SAM" id="MobiDB-lite"/>
    </source>
</evidence>
<dbReference type="InterPro" id="IPR050242">
    <property type="entry name" value="JAMM_MPN+_peptidase_M67A"/>
</dbReference>
<keyword evidence="11" id="KW-1185">Reference proteome</keyword>
<dbReference type="InterPro" id="IPR036388">
    <property type="entry name" value="WH-like_DNA-bd_sf"/>
</dbReference>
<dbReference type="GO" id="GO:0005634">
    <property type="term" value="C:nucleus"/>
    <property type="evidence" value="ECO:0007669"/>
    <property type="project" value="UniProtKB-SubCell"/>
</dbReference>
<dbReference type="GO" id="GO:0008237">
    <property type="term" value="F:metallopeptidase activity"/>
    <property type="evidence" value="ECO:0007669"/>
    <property type="project" value="InterPro"/>
</dbReference>
<feature type="region of interest" description="Disordered" evidence="6">
    <location>
        <begin position="295"/>
        <end position="320"/>
    </location>
</feature>
<dbReference type="AlphaFoldDB" id="A0A8J2RYP1"/>
<dbReference type="Pfam" id="PF04433">
    <property type="entry name" value="SWIRM"/>
    <property type="match status" value="1"/>
</dbReference>
<evidence type="ECO:0000259" key="8">
    <source>
        <dbReference type="PROSITE" id="PS50934"/>
    </source>
</evidence>
<evidence type="ECO:0000313" key="11">
    <source>
        <dbReference type="Proteomes" id="UP000789390"/>
    </source>
</evidence>
<sequence>MEDDDEVDVLGDFCLNLETDLNQYDAGEFPTQNSELLGDYMQHPWLLESAQVWNMPMMDHANEDKNKTLNWENMLHEEKKHFSNILPVANPPPTTTSAVVASKVSPIWTKDDIASLRKGIGLHNQNWSKVARAVGTKTTLQVKSYIKSHPELITSSSVHISNTPSPPQYINEVEVTNEEPVFQFSMGDIVYEAEVPAVSTEEVIASVAPTKWELPLTKNSKKTNRSKPKSPPKEIRRVKNPLLIKKAPGRPRKISKDLSVPPLTNCNLIIDDATLTKKPVPILQGEIIRLQRTSELVDSSDSEVDIDCSDDEEERTASKSQTILKENLQSQSSSEDSSVIIKNEIQEAKILETPALPPQSLEPLTKYAQEDKSECESSETDSKNPDAGLMDAEPPQPVFTFPTPLEERIVAFTIITDEEKTIHWDFFEGLSSSKTPERYIKIRNSIVQEWRKVKPRYLTKTSVRPSLKNCGDVNCISRVHAYLELTGAINFGCEQVQYNRPLPPVPCHRERMANSSTLVNNLPLISGLPARVRKKRPHHENGDENGGYTISHDGSQGNCSISNTGSTSPLKPKPKKRTKPQLEEKSPFQLVPCINFGSEKVAPFNVQLSVEALVVIDLHSHTCTTEIIGLLGGHIYPGSDNSPATLSIEAAQPCRSQATNHQCEMCPVSQTEGSEELRSRGFEIVGWYHSHPTFPALPSLRDLNTQSEFQQWFSRQDAPFVGLIVNPFSSSGIKTSMSLKSTIRCITVHDDLPYKHELPVFDCGAAIELNKVRITLDVLESNLDLCPTLVPLNSKYPYLPMRSEDGIMNYAKKALASIRAHLEKVVSASMMSDIEELAEGFLNRLIARHASRVIVSPVLTSTLPCSDSN</sequence>
<feature type="region of interest" description="Disordered" evidence="6">
    <location>
        <begin position="368"/>
        <end position="400"/>
    </location>
</feature>
<evidence type="ECO:0000256" key="5">
    <source>
        <dbReference type="ARBA" id="ARBA00032256"/>
    </source>
</evidence>
<proteinExistence type="inferred from homology"/>
<evidence type="ECO:0000256" key="1">
    <source>
        <dbReference type="ARBA" id="ARBA00004123"/>
    </source>
</evidence>
<evidence type="ECO:0000256" key="2">
    <source>
        <dbReference type="ARBA" id="ARBA00007194"/>
    </source>
</evidence>
<feature type="compositionally biased region" description="Basic residues" evidence="6">
    <location>
        <begin position="219"/>
        <end position="230"/>
    </location>
</feature>
<dbReference type="CDD" id="cd00167">
    <property type="entry name" value="SANT"/>
    <property type="match status" value="1"/>
</dbReference>
<dbReference type="InterPro" id="IPR017884">
    <property type="entry name" value="SANT_dom"/>
</dbReference>
<feature type="compositionally biased region" description="Basic and acidic residues" evidence="6">
    <location>
        <begin position="368"/>
        <end position="384"/>
    </location>
</feature>
<dbReference type="InterPro" id="IPR000555">
    <property type="entry name" value="JAMM/MPN+_dom"/>
</dbReference>
<dbReference type="EMBL" id="CAKKLH010000314">
    <property type="protein sequence ID" value="CAH0111519.1"/>
    <property type="molecule type" value="Genomic_DNA"/>
</dbReference>
<comment type="similarity">
    <text evidence="2">Belongs to the peptidase M67A family. MYSM1 subfamily.</text>
</comment>
<protein>
    <recommendedName>
        <fullName evidence="5">Myb-like, SWIRM and MPN domain-containing protein 1</fullName>
    </recommendedName>
</protein>
<comment type="caution">
    <text evidence="10">The sequence shown here is derived from an EMBL/GenBank/DDBJ whole genome shotgun (WGS) entry which is preliminary data.</text>
</comment>
<keyword evidence="4" id="KW-0539">Nucleus</keyword>
<feature type="domain" description="SWIRM" evidence="8">
    <location>
        <begin position="401"/>
        <end position="500"/>
    </location>
</feature>
<dbReference type="Proteomes" id="UP000789390">
    <property type="component" value="Unassembled WGS sequence"/>
</dbReference>
<accession>A0A8J2RYP1</accession>
<dbReference type="PROSITE" id="PS50249">
    <property type="entry name" value="MPN"/>
    <property type="match status" value="1"/>
</dbReference>
<dbReference type="PROSITE" id="PS50934">
    <property type="entry name" value="SWIRM"/>
    <property type="match status" value="1"/>
</dbReference>
<feature type="region of interest" description="Disordered" evidence="6">
    <location>
        <begin position="532"/>
        <end position="584"/>
    </location>
</feature>
<dbReference type="PANTHER" id="PTHR10410">
    <property type="entry name" value="EUKARYOTIC TRANSLATION INITIATION FACTOR 3 -RELATED"/>
    <property type="match status" value="1"/>
</dbReference>
<evidence type="ECO:0000256" key="3">
    <source>
        <dbReference type="ARBA" id="ARBA00023125"/>
    </source>
</evidence>
<evidence type="ECO:0000256" key="4">
    <source>
        <dbReference type="ARBA" id="ARBA00023242"/>
    </source>
</evidence>
<dbReference type="Gene3D" id="3.40.140.10">
    <property type="entry name" value="Cytidine Deaminase, domain 2"/>
    <property type="match status" value="1"/>
</dbReference>
<dbReference type="PROSITE" id="PS51293">
    <property type="entry name" value="SANT"/>
    <property type="match status" value="1"/>
</dbReference>
<keyword evidence="3" id="KW-0238">DNA-binding</keyword>
<organism evidence="10 11">
    <name type="scientific">Daphnia galeata</name>
    <dbReference type="NCBI Taxonomy" id="27404"/>
    <lineage>
        <taxon>Eukaryota</taxon>
        <taxon>Metazoa</taxon>
        <taxon>Ecdysozoa</taxon>
        <taxon>Arthropoda</taxon>
        <taxon>Crustacea</taxon>
        <taxon>Branchiopoda</taxon>
        <taxon>Diplostraca</taxon>
        <taxon>Cladocera</taxon>
        <taxon>Anomopoda</taxon>
        <taxon>Daphniidae</taxon>
        <taxon>Daphnia</taxon>
    </lineage>
</organism>
<reference evidence="10" key="1">
    <citation type="submission" date="2021-11" db="EMBL/GenBank/DDBJ databases">
        <authorList>
            <person name="Schell T."/>
        </authorList>
    </citation>
    <scope>NUCLEOTIDE SEQUENCE</scope>
    <source>
        <strain evidence="10">M5</strain>
    </source>
</reference>
<gene>
    <name evidence="10" type="ORF">DGAL_LOCUS15166</name>
</gene>
<dbReference type="InterPro" id="IPR001005">
    <property type="entry name" value="SANT/Myb"/>
</dbReference>
<dbReference type="Gene3D" id="1.10.10.10">
    <property type="entry name" value="Winged helix-like DNA-binding domain superfamily/Winged helix DNA-binding domain"/>
    <property type="match status" value="1"/>
</dbReference>
<dbReference type="SUPFAM" id="SSF102712">
    <property type="entry name" value="JAB1/MPN domain"/>
    <property type="match status" value="1"/>
</dbReference>
<comment type="subcellular location">
    <subcellularLocation>
        <location evidence="1">Nucleus</location>
    </subcellularLocation>
</comment>
<dbReference type="Gene3D" id="1.20.58.1880">
    <property type="match status" value="1"/>
</dbReference>
<dbReference type="InterPro" id="IPR037518">
    <property type="entry name" value="MPN"/>
</dbReference>
<evidence type="ECO:0000313" key="10">
    <source>
        <dbReference type="EMBL" id="CAH0111519.1"/>
    </source>
</evidence>
<evidence type="ECO:0000259" key="7">
    <source>
        <dbReference type="PROSITE" id="PS50249"/>
    </source>
</evidence>
<dbReference type="Pfam" id="PF00249">
    <property type="entry name" value="Myb_DNA-binding"/>
    <property type="match status" value="1"/>
</dbReference>
<name>A0A8J2RYP1_9CRUS</name>
<dbReference type="InterPro" id="IPR007526">
    <property type="entry name" value="SWIRM"/>
</dbReference>
<dbReference type="SMART" id="SM00717">
    <property type="entry name" value="SANT"/>
    <property type="match status" value="1"/>
</dbReference>
<dbReference type="Pfam" id="PF01398">
    <property type="entry name" value="JAB"/>
    <property type="match status" value="1"/>
</dbReference>
<feature type="region of interest" description="Disordered" evidence="6">
    <location>
        <begin position="216"/>
        <end position="240"/>
    </location>
</feature>
<dbReference type="OrthoDB" id="7464992at2759"/>
<evidence type="ECO:0000259" key="9">
    <source>
        <dbReference type="PROSITE" id="PS51293"/>
    </source>
</evidence>
<feature type="domain" description="SANT" evidence="9">
    <location>
        <begin position="103"/>
        <end position="154"/>
    </location>
</feature>
<dbReference type="SUPFAM" id="SSF46689">
    <property type="entry name" value="Homeodomain-like"/>
    <property type="match status" value="2"/>
</dbReference>
<feature type="compositionally biased region" description="Polar residues" evidence="6">
    <location>
        <begin position="552"/>
        <end position="568"/>
    </location>
</feature>
<feature type="domain" description="MPN" evidence="7">
    <location>
        <begin position="606"/>
        <end position="744"/>
    </location>
</feature>
<dbReference type="GO" id="GO:0003677">
    <property type="term" value="F:DNA binding"/>
    <property type="evidence" value="ECO:0007669"/>
    <property type="project" value="UniProtKB-KW"/>
</dbReference>
<feature type="compositionally biased region" description="Acidic residues" evidence="6">
    <location>
        <begin position="298"/>
        <end position="314"/>
    </location>
</feature>